<evidence type="ECO:0000313" key="2">
    <source>
        <dbReference type="EMBL" id="AXE22108.1"/>
    </source>
</evidence>
<organism evidence="2 3">
    <name type="scientific">Streptomyces globosus</name>
    <dbReference type="NCBI Taxonomy" id="68209"/>
    <lineage>
        <taxon>Bacteria</taxon>
        <taxon>Bacillati</taxon>
        <taxon>Actinomycetota</taxon>
        <taxon>Actinomycetes</taxon>
        <taxon>Kitasatosporales</taxon>
        <taxon>Streptomycetaceae</taxon>
        <taxon>Streptomyces</taxon>
    </lineage>
</organism>
<proteinExistence type="predicted"/>
<evidence type="ECO:0000313" key="3">
    <source>
        <dbReference type="Proteomes" id="UP000252004"/>
    </source>
</evidence>
<dbReference type="OrthoDB" id="3697643at2"/>
<dbReference type="AlphaFoldDB" id="A0A344TTY7"/>
<dbReference type="InterPro" id="IPR023393">
    <property type="entry name" value="START-like_dom_sf"/>
</dbReference>
<reference evidence="2 3" key="1">
    <citation type="submission" date="2018-01" db="EMBL/GenBank/DDBJ databases">
        <title>Draft genome Sequence of streptomyces globosus LZH-48.</title>
        <authorList>
            <person name="Ran K."/>
            <person name="Li Z."/>
            <person name="Wei S."/>
            <person name="Dong R."/>
        </authorList>
    </citation>
    <scope>NUCLEOTIDE SEQUENCE [LARGE SCALE GENOMIC DNA]</scope>
    <source>
        <strain evidence="2 3">LZH-48</strain>
    </source>
</reference>
<gene>
    <name evidence="2" type="ORF">C0216_00440</name>
</gene>
<sequence>MLTLSWTRPVVRAGQSGSPGPTRESLWRALLHKAEFPTGYVPAITQCRINERYPDGFLREIRRGNATFLQRVVPEESAGRITYRHLDDTDIAEIRNEIGKDADGRLTLTLSITLTERPAAAVLAGNTYLRDLDADFHATLDAMTEGLHRAMMHADAEAAPHGPGGS</sequence>
<dbReference type="InterPro" id="IPR015075">
    <property type="entry name" value="AtaL"/>
</dbReference>
<dbReference type="Proteomes" id="UP000252004">
    <property type="component" value="Chromosome"/>
</dbReference>
<dbReference type="EMBL" id="CP030862">
    <property type="protein sequence ID" value="AXE22108.1"/>
    <property type="molecule type" value="Genomic_DNA"/>
</dbReference>
<dbReference type="Gene3D" id="3.30.530.20">
    <property type="match status" value="1"/>
</dbReference>
<dbReference type="RefSeq" id="WP_114053328.1">
    <property type="nucleotide sequence ID" value="NZ_CP030862.1"/>
</dbReference>
<feature type="region of interest" description="Disordered" evidence="1">
    <location>
        <begin position="1"/>
        <end position="22"/>
    </location>
</feature>
<name>A0A344TTY7_9ACTN</name>
<evidence type="ECO:0000256" key="1">
    <source>
        <dbReference type="SAM" id="MobiDB-lite"/>
    </source>
</evidence>
<protein>
    <submittedName>
        <fullName evidence="2">DUF1857 domain-containing protein</fullName>
    </submittedName>
</protein>
<dbReference type="SUPFAM" id="SSF55961">
    <property type="entry name" value="Bet v1-like"/>
    <property type="match status" value="1"/>
</dbReference>
<dbReference type="Pfam" id="PF08982">
    <property type="entry name" value="AtaL"/>
    <property type="match status" value="1"/>
</dbReference>
<dbReference type="KEGG" id="sgz:C0216_00440"/>
<keyword evidence="3" id="KW-1185">Reference proteome</keyword>
<accession>A0A344TTY7</accession>